<comment type="caution">
    <text evidence="1">The sequence shown here is derived from an EMBL/GenBank/DDBJ whole genome shotgun (WGS) entry which is preliminary data.</text>
</comment>
<name>A0ABV3MLC7_9GAMM</name>
<gene>
    <name evidence="1" type="ORF">ABVT42_06730</name>
</gene>
<dbReference type="EMBL" id="JBFDAH010000006">
    <property type="protein sequence ID" value="MEW4365148.1"/>
    <property type="molecule type" value="Genomic_DNA"/>
</dbReference>
<accession>A0ABV3MLC7</accession>
<keyword evidence="2" id="KW-1185">Reference proteome</keyword>
<evidence type="ECO:0000313" key="2">
    <source>
        <dbReference type="Proteomes" id="UP001554427"/>
    </source>
</evidence>
<organism evidence="1 2">
    <name type="scientific">Aliikangiella maris</name>
    <dbReference type="NCBI Taxonomy" id="3162458"/>
    <lineage>
        <taxon>Bacteria</taxon>
        <taxon>Pseudomonadati</taxon>
        <taxon>Pseudomonadota</taxon>
        <taxon>Gammaproteobacteria</taxon>
        <taxon>Oceanospirillales</taxon>
        <taxon>Pleioneaceae</taxon>
        <taxon>Aliikangiella</taxon>
    </lineage>
</organism>
<protein>
    <submittedName>
        <fullName evidence="1">Uncharacterized protein</fullName>
    </submittedName>
</protein>
<reference evidence="1 2" key="1">
    <citation type="submission" date="2024-06" db="EMBL/GenBank/DDBJ databases">
        <title>Aliikangiella maris sp. nov., sp. nov., a phycosphere bacterium isolated from seawater and ecosystem role in Phaeocystis globosa blooms.</title>
        <authorList>
            <person name="Li F."/>
        </authorList>
    </citation>
    <scope>NUCLEOTIDE SEQUENCE [LARGE SCALE GENOMIC DNA]</scope>
    <source>
        <strain evidence="1 2">GXAS 306</strain>
    </source>
</reference>
<proteinExistence type="predicted"/>
<dbReference type="RefSeq" id="WP_353874187.1">
    <property type="nucleotide sequence ID" value="NZ_JBEVCJ010000004.1"/>
</dbReference>
<dbReference type="Proteomes" id="UP001554427">
    <property type="component" value="Unassembled WGS sequence"/>
</dbReference>
<evidence type="ECO:0000313" key="1">
    <source>
        <dbReference type="EMBL" id="MEW4365148.1"/>
    </source>
</evidence>
<sequence>MIKQPAIWYKQFEFFILGKSRCIKNTKTSKKQLLVVCRGKSINID</sequence>